<evidence type="ECO:0000256" key="1">
    <source>
        <dbReference type="SAM" id="SignalP"/>
    </source>
</evidence>
<feature type="domain" description="BON" evidence="2">
    <location>
        <begin position="100"/>
        <end position="168"/>
    </location>
</feature>
<dbReference type="Gene3D" id="3.30.1340.30">
    <property type="match status" value="1"/>
</dbReference>
<dbReference type="Proteomes" id="UP000826722">
    <property type="component" value="Chromosome"/>
</dbReference>
<dbReference type="AlphaFoldDB" id="A0A8D5JYJ0"/>
<dbReference type="GO" id="GO:0005509">
    <property type="term" value="F:calcium ion binding"/>
    <property type="evidence" value="ECO:0007669"/>
    <property type="project" value="InterPro"/>
</dbReference>
<dbReference type="KEGG" id="mpau:ZMTM_10060"/>
<name>A0A8D5JYJ0_9PROT</name>
<dbReference type="RefSeq" id="WP_221765244.1">
    <property type="nucleotide sequence ID" value="NZ_AP024110.1"/>
</dbReference>
<dbReference type="PANTHER" id="PTHR34606">
    <property type="entry name" value="BON DOMAIN-CONTAINING PROTEIN"/>
    <property type="match status" value="1"/>
</dbReference>
<evidence type="ECO:0000313" key="3">
    <source>
        <dbReference type="EMBL" id="BCM24747.1"/>
    </source>
</evidence>
<accession>A0A8D5JYJ0</accession>
<dbReference type="InterPro" id="IPR014004">
    <property type="entry name" value="Transpt-assoc_nodulatn_dom_bac"/>
</dbReference>
<dbReference type="InterPro" id="IPR007055">
    <property type="entry name" value="BON_dom"/>
</dbReference>
<dbReference type="InterPro" id="IPR011992">
    <property type="entry name" value="EF-hand-dom_pair"/>
</dbReference>
<dbReference type="InterPro" id="IPR002048">
    <property type="entry name" value="EF_hand_dom"/>
</dbReference>
<dbReference type="SMART" id="SM00749">
    <property type="entry name" value="BON"/>
    <property type="match status" value="1"/>
</dbReference>
<dbReference type="PROSITE" id="PS50914">
    <property type="entry name" value="BON"/>
    <property type="match status" value="1"/>
</dbReference>
<keyword evidence="1" id="KW-0732">Signal</keyword>
<dbReference type="Pfam" id="PF13202">
    <property type="entry name" value="EF-hand_5"/>
    <property type="match status" value="2"/>
</dbReference>
<feature type="signal peptide" evidence="1">
    <location>
        <begin position="1"/>
        <end position="27"/>
    </location>
</feature>
<evidence type="ECO:0000259" key="2">
    <source>
        <dbReference type="PROSITE" id="PS50914"/>
    </source>
</evidence>
<dbReference type="Pfam" id="PF04972">
    <property type="entry name" value="BON"/>
    <property type="match status" value="1"/>
</dbReference>
<dbReference type="Gene3D" id="1.10.238.10">
    <property type="entry name" value="EF-hand"/>
    <property type="match status" value="1"/>
</dbReference>
<feature type="chain" id="PRO_5034414625" description="BON domain-containing protein" evidence="1">
    <location>
        <begin position="28"/>
        <end position="168"/>
    </location>
</feature>
<gene>
    <name evidence="3" type="ORF">ZMTM_10060</name>
</gene>
<dbReference type="InterPro" id="IPR051686">
    <property type="entry name" value="Lipoprotein_DolP"/>
</dbReference>
<reference evidence="3" key="1">
    <citation type="journal article" date="2021" name="Arch. Microbiol.">
        <title>Methyloradius palustris gen. nov., sp. nov., a methanol-oxidizing bacterium isolated from snow.</title>
        <authorList>
            <person name="Miyadera T."/>
            <person name="Kojima H."/>
            <person name="Fukui M."/>
        </authorList>
    </citation>
    <scope>NUCLEOTIDE SEQUENCE</scope>
    <source>
        <strain evidence="3">Zm11</strain>
    </source>
</reference>
<dbReference type="PROSITE" id="PS00018">
    <property type="entry name" value="EF_HAND_1"/>
    <property type="match status" value="1"/>
</dbReference>
<proteinExistence type="predicted"/>
<sequence>MKNQFNLKTVTVLVALTTAAFTSAVFAQPDINENPNGVQFRKLDTDNDGTLTHSEVASEKLFTKKNFAKADLDKDGTLDQKEYDDFKSEAQNAEVKRVANDSVITTKVKSQIVKEEGFSGFQISVETHKGVVQLSGFVDKAEQITKATELAKSVEGVKSVKNSLLVKS</sequence>
<dbReference type="InterPro" id="IPR018247">
    <property type="entry name" value="EF_Hand_1_Ca_BS"/>
</dbReference>
<organism evidence="3 4">
    <name type="scientific">Methyloradius palustris</name>
    <dbReference type="NCBI Taxonomy" id="2778876"/>
    <lineage>
        <taxon>Bacteria</taxon>
        <taxon>Pseudomonadati</taxon>
        <taxon>Pseudomonadota</taxon>
        <taxon>Betaproteobacteria</taxon>
        <taxon>Nitrosomonadales</taxon>
        <taxon>Methylophilaceae</taxon>
        <taxon>Methyloradius</taxon>
    </lineage>
</organism>
<protein>
    <recommendedName>
        <fullName evidence="2">BON domain-containing protein</fullName>
    </recommendedName>
</protein>
<keyword evidence="4" id="KW-1185">Reference proteome</keyword>
<dbReference type="EMBL" id="AP024110">
    <property type="protein sequence ID" value="BCM24747.1"/>
    <property type="molecule type" value="Genomic_DNA"/>
</dbReference>
<dbReference type="PANTHER" id="PTHR34606:SF16">
    <property type="entry name" value="BON DOMAIN-CONTAINING PROTEIN"/>
    <property type="match status" value="1"/>
</dbReference>
<evidence type="ECO:0000313" key="4">
    <source>
        <dbReference type="Proteomes" id="UP000826722"/>
    </source>
</evidence>
<dbReference type="SUPFAM" id="SSF47473">
    <property type="entry name" value="EF-hand"/>
    <property type="match status" value="1"/>
</dbReference>